<dbReference type="RefSeq" id="WP_137629008.1">
    <property type="nucleotide sequence ID" value="NZ_BJDJ01000015.1"/>
</dbReference>
<name>A0ABW1RZE5_9LACO</name>
<evidence type="ECO:0000313" key="2">
    <source>
        <dbReference type="Proteomes" id="UP001596282"/>
    </source>
</evidence>
<dbReference type="EMBL" id="JBHSSC010000017">
    <property type="protein sequence ID" value="MFC6180847.1"/>
    <property type="molecule type" value="Genomic_DNA"/>
</dbReference>
<keyword evidence="2" id="KW-1185">Reference proteome</keyword>
<sequence length="112" mass="12528">MAKFIRNTMIGLGLSAAAYMIINRKTPKTMYLDAKSYVQDVLDAADDLQSAREEFSDAQSDLSVQMVKAAKVVDDIQTEVDKFQFKLEPHLAIIQKHADHLQQTLDGMTPKA</sequence>
<dbReference type="Proteomes" id="UP001596282">
    <property type="component" value="Unassembled WGS sequence"/>
</dbReference>
<organism evidence="1 2">
    <name type="scientific">Lactiplantibacillus daowaiensis</name>
    <dbReference type="NCBI Taxonomy" id="2559918"/>
    <lineage>
        <taxon>Bacteria</taxon>
        <taxon>Bacillati</taxon>
        <taxon>Bacillota</taxon>
        <taxon>Bacilli</taxon>
        <taxon>Lactobacillales</taxon>
        <taxon>Lactobacillaceae</taxon>
        <taxon>Lactiplantibacillus</taxon>
    </lineage>
</organism>
<evidence type="ECO:0008006" key="3">
    <source>
        <dbReference type="Google" id="ProtNLM"/>
    </source>
</evidence>
<proteinExistence type="predicted"/>
<evidence type="ECO:0000313" key="1">
    <source>
        <dbReference type="EMBL" id="MFC6180847.1"/>
    </source>
</evidence>
<protein>
    <recommendedName>
        <fullName evidence="3">Tropomyosin</fullName>
    </recommendedName>
</protein>
<accession>A0ABW1RZE5</accession>
<comment type="caution">
    <text evidence="1">The sequence shown here is derived from an EMBL/GenBank/DDBJ whole genome shotgun (WGS) entry which is preliminary data.</text>
</comment>
<reference evidence="2" key="1">
    <citation type="journal article" date="2019" name="Int. J. Syst. Evol. Microbiol.">
        <title>The Global Catalogue of Microorganisms (GCM) 10K type strain sequencing project: providing services to taxonomists for standard genome sequencing and annotation.</title>
        <authorList>
            <consortium name="The Broad Institute Genomics Platform"/>
            <consortium name="The Broad Institute Genome Sequencing Center for Infectious Disease"/>
            <person name="Wu L."/>
            <person name="Ma J."/>
        </authorList>
    </citation>
    <scope>NUCLEOTIDE SEQUENCE [LARGE SCALE GENOMIC DNA]</scope>
    <source>
        <strain evidence="2">CCM 8933</strain>
    </source>
</reference>
<gene>
    <name evidence="1" type="ORF">ACFP5Y_06420</name>
</gene>